<evidence type="ECO:0000313" key="2">
    <source>
        <dbReference type="Proteomes" id="UP001141259"/>
    </source>
</evidence>
<sequence>MTTAVVPALEPHEIRTDLPTRNARLKWVMVVDTALGAGLLANAAVCMAAAVGNAIPTLLGPGTTDASGTHHPGLPWTGCSILAGDSVTVGEVRAKAMTREGLLVVDMPEQAQTSRVYDEYLAAVASTEAADLTYYAVSIVGPRNKVDKLVGKLSLLR</sequence>
<dbReference type="EMBL" id="JANYMP010000004">
    <property type="protein sequence ID" value="MCS7477324.1"/>
    <property type="molecule type" value="Genomic_DNA"/>
</dbReference>
<dbReference type="SUPFAM" id="SSF102462">
    <property type="entry name" value="Peptidyl-tRNA hydrolase II"/>
    <property type="match status" value="1"/>
</dbReference>
<organism evidence="1 2">
    <name type="scientific">Umezawaea endophytica</name>
    <dbReference type="NCBI Taxonomy" id="1654476"/>
    <lineage>
        <taxon>Bacteria</taxon>
        <taxon>Bacillati</taxon>
        <taxon>Actinomycetota</taxon>
        <taxon>Actinomycetes</taxon>
        <taxon>Pseudonocardiales</taxon>
        <taxon>Pseudonocardiaceae</taxon>
        <taxon>Umezawaea</taxon>
    </lineage>
</organism>
<proteinExistence type="predicted"/>
<keyword evidence="2" id="KW-1185">Reference proteome</keyword>
<gene>
    <name evidence="1" type="ORF">NZH93_10715</name>
</gene>
<accession>A0A9X2VJM1</accession>
<protein>
    <submittedName>
        <fullName evidence="1">DUF2000 domain-containing protein</fullName>
    </submittedName>
</protein>
<reference evidence="1" key="1">
    <citation type="submission" date="2022-08" db="EMBL/GenBank/DDBJ databases">
        <authorList>
            <person name="Tistechok S."/>
            <person name="Samborskyy M."/>
            <person name="Roman I."/>
        </authorList>
    </citation>
    <scope>NUCLEOTIDE SEQUENCE</scope>
    <source>
        <strain evidence="1">DSM 103496</strain>
    </source>
</reference>
<dbReference type="Pfam" id="PF09391">
    <property type="entry name" value="DUF2000"/>
    <property type="match status" value="1"/>
</dbReference>
<evidence type="ECO:0000313" key="1">
    <source>
        <dbReference type="EMBL" id="MCS7477324.1"/>
    </source>
</evidence>
<dbReference type="AlphaFoldDB" id="A0A9X2VJM1"/>
<name>A0A9X2VJM1_9PSEU</name>
<dbReference type="InterPro" id="IPR017021">
    <property type="entry name" value="UCP033763"/>
</dbReference>
<comment type="caution">
    <text evidence="1">The sequence shown here is derived from an EMBL/GenBank/DDBJ whole genome shotgun (WGS) entry which is preliminary data.</text>
</comment>
<dbReference type="Gene3D" id="3.40.1490.10">
    <property type="entry name" value="Bit1"/>
    <property type="match status" value="1"/>
</dbReference>
<dbReference type="RefSeq" id="WP_259622832.1">
    <property type="nucleotide sequence ID" value="NZ_JANYMP010000004.1"/>
</dbReference>
<dbReference type="Proteomes" id="UP001141259">
    <property type="component" value="Unassembled WGS sequence"/>
</dbReference>
<dbReference type="PIRSF" id="PIRSF033736">
    <property type="entry name" value="UCP033763"/>
    <property type="match status" value="1"/>
</dbReference>
<dbReference type="InterPro" id="IPR023476">
    <property type="entry name" value="Pep_tRNA_hydro_II_dom_sf"/>
</dbReference>
<dbReference type="InterPro" id="IPR018988">
    <property type="entry name" value="DUF2000"/>
</dbReference>